<keyword evidence="3 6" id="KW-0546">Nucleotide metabolism</keyword>
<comment type="catalytic activity">
    <reaction evidence="6">
        <text>a pyrimidine 2'-deoxyribonucleoside 5'-phosphate + H2O = a pyrimidine nucleobase + 2-deoxy-D-ribose 5-phosphate</text>
        <dbReference type="Rhea" id="RHEA:57852"/>
        <dbReference type="ChEBI" id="CHEBI:15377"/>
        <dbReference type="ChEBI" id="CHEBI:26432"/>
        <dbReference type="ChEBI" id="CHEBI:62877"/>
        <dbReference type="ChEBI" id="CHEBI:142209"/>
    </reaction>
</comment>
<keyword evidence="4 6" id="KW-0326">Glycosidase</keyword>
<dbReference type="GO" id="GO:0042802">
    <property type="term" value="F:identical protein binding"/>
    <property type="evidence" value="ECO:0007669"/>
    <property type="project" value="UniProtKB-ARBA"/>
</dbReference>
<evidence type="ECO:0000256" key="2">
    <source>
        <dbReference type="ARBA" id="ARBA00022801"/>
    </source>
</evidence>
<evidence type="ECO:0000256" key="3">
    <source>
        <dbReference type="ARBA" id="ARBA00023080"/>
    </source>
</evidence>
<feature type="binding site" description="in other chain" evidence="6">
    <location>
        <position position="19"/>
    </location>
    <ligand>
        <name>substrate</name>
        <note>ligand shared between homodimeric partners</note>
    </ligand>
</feature>
<evidence type="ECO:0000256" key="5">
    <source>
        <dbReference type="ARBA" id="ARBA00047460"/>
    </source>
</evidence>
<dbReference type="SUPFAM" id="SSF52309">
    <property type="entry name" value="N-(deoxy)ribosyltransferase-like"/>
    <property type="match status" value="1"/>
</dbReference>
<feature type="binding site" evidence="6">
    <location>
        <begin position="107"/>
        <end position="109"/>
    </location>
    <ligand>
        <name>substrate</name>
        <note>ligand shared between homodimeric partners</note>
    </ligand>
</feature>
<dbReference type="Pfam" id="PF05014">
    <property type="entry name" value="Nuc_deoxyrib_tr"/>
    <property type="match status" value="1"/>
</dbReference>
<evidence type="ECO:0000256" key="6">
    <source>
        <dbReference type="HAMAP-Rule" id="MF_03036"/>
    </source>
</evidence>
<dbReference type="FunFam" id="3.40.50.450:FF:000019">
    <property type="entry name" value="2'-deoxynucleoside 5'-phosphate N-hydrolase 1"/>
    <property type="match status" value="1"/>
</dbReference>
<comment type="subunit">
    <text evidence="1 6">Monomer and homodimer.</text>
</comment>
<dbReference type="GO" id="GO:0006163">
    <property type="term" value="P:purine nucleotide metabolic process"/>
    <property type="evidence" value="ECO:0007669"/>
    <property type="project" value="UniProtKB-ARBA"/>
</dbReference>
<dbReference type="GO" id="GO:0009116">
    <property type="term" value="P:nucleoside metabolic process"/>
    <property type="evidence" value="ECO:0007669"/>
    <property type="project" value="UniProtKB-UniRule"/>
</dbReference>
<dbReference type="HAMAP" id="MF_03036">
    <property type="entry name" value="Nuc_phosphate_hydrolase"/>
    <property type="match status" value="1"/>
</dbReference>
<dbReference type="GO" id="GO:0009159">
    <property type="term" value="P:deoxyribonucleoside monophosphate catabolic process"/>
    <property type="evidence" value="ECO:0007669"/>
    <property type="project" value="InterPro"/>
</dbReference>
<dbReference type="InterPro" id="IPR028607">
    <property type="entry name" value="DNPH1"/>
</dbReference>
<evidence type="ECO:0000256" key="1">
    <source>
        <dbReference type="ARBA" id="ARBA00011407"/>
    </source>
</evidence>
<evidence type="ECO:0000313" key="7">
    <source>
        <dbReference type="EMBL" id="CBX31028.1"/>
    </source>
</evidence>
<comment type="function">
    <text evidence="6">Catalyzes the cleavage of the N-glycosidic bond of deoxyribonucleoside 5'-monophosphates to yield deoxyribose 5-phosphate and a purine or pyrimidine base.</text>
</comment>
<dbReference type="EMBL" id="FR695877">
    <property type="protein sequence ID" value="CBX31028.1"/>
    <property type="molecule type" value="Genomic_DNA"/>
</dbReference>
<organism evidence="7">
    <name type="scientific">uncultured Desulfobacterium sp</name>
    <dbReference type="NCBI Taxonomy" id="201089"/>
    <lineage>
        <taxon>Bacteria</taxon>
        <taxon>Pseudomonadati</taxon>
        <taxon>Thermodesulfobacteriota</taxon>
        <taxon>Desulfobacteria</taxon>
        <taxon>Desulfobacterales</taxon>
        <taxon>Desulfobacteriaceae</taxon>
        <taxon>Desulfobacterium</taxon>
        <taxon>environmental samples</taxon>
    </lineage>
</organism>
<proteinExistence type="inferred from homology"/>
<sequence>MKIYFAGAIRGGRSDALLYHEMIKFLRDFGQVLTEHVGDTGLTEDGDDGPNDRAIHDRDIAWLKACDLIVAEVTLPSLGVGYELGLACALGKPVLSLYRPQTGKRLSAMIAGSDGIITAEYSNIDQAKKIIRQFIVNSCKPFGPGTV</sequence>
<comment type="catalytic activity">
    <reaction evidence="5">
        <text>5-hydroxymethyl-dUMP + H2O = 5-hydroxymethyluracil + 2-deoxy-D-ribose 5-phosphate</text>
        <dbReference type="Rhea" id="RHEA:77099"/>
        <dbReference type="ChEBI" id="CHEBI:15377"/>
        <dbReference type="ChEBI" id="CHEBI:16964"/>
        <dbReference type="ChEBI" id="CHEBI:62877"/>
        <dbReference type="ChEBI" id="CHEBI:90409"/>
    </reaction>
    <physiologicalReaction direction="left-to-right" evidence="5">
        <dbReference type="Rhea" id="RHEA:77100"/>
    </physiologicalReaction>
</comment>
<dbReference type="AlphaFoldDB" id="E1YLP5"/>
<dbReference type="PANTHER" id="PTHR15364:SF0">
    <property type="entry name" value="2'-DEOXYNUCLEOSIDE 5'-PHOSPHATE N-HYDROLASE 1"/>
    <property type="match status" value="1"/>
</dbReference>
<dbReference type="InterPro" id="IPR051239">
    <property type="entry name" value="2'-dNMP_N-hydrolase"/>
</dbReference>
<evidence type="ECO:0000256" key="4">
    <source>
        <dbReference type="ARBA" id="ARBA00023295"/>
    </source>
</evidence>
<comment type="caution">
    <text evidence="6">Lacks conserved residue(s) required for the propagation of feature annotation.</text>
</comment>
<dbReference type="GO" id="GO:0070694">
    <property type="term" value="F:5-hydroxymethyl-dUMP N-hydrolase activity"/>
    <property type="evidence" value="ECO:0007669"/>
    <property type="project" value="InterPro"/>
</dbReference>
<name>E1YLP5_9BACT</name>
<dbReference type="Gene3D" id="3.40.50.450">
    <property type="match status" value="1"/>
</dbReference>
<gene>
    <name evidence="7" type="ORF">N47_E45400</name>
</gene>
<protein>
    <recommendedName>
        <fullName evidence="6">Putative 2'-deoxynucleoside 5'-phosphate N-hydrolase 1</fullName>
        <ecNumber evidence="6">3.2.2.-</ecNumber>
    </recommendedName>
</protein>
<reference evidence="7" key="1">
    <citation type="journal article" date="2011" name="Environ. Microbiol.">
        <title>Genomic insights into the metabolic potential of the polycyclic aromatic hydrocarbon degrading sulfate-reducing Deltaproteobacterium N47.</title>
        <authorList>
            <person name="Bergmann F."/>
            <person name="Selesi D."/>
            <person name="Weinmaier T."/>
            <person name="Tischler P."/>
            <person name="Rattei T."/>
            <person name="Meckenstock R.U."/>
        </authorList>
    </citation>
    <scope>NUCLEOTIDE SEQUENCE</scope>
</reference>
<dbReference type="PANTHER" id="PTHR15364">
    <property type="entry name" value="2'-DEOXYNUCLEOSIDE 5'-PHOSPHATE N-HYDROLASE 1"/>
    <property type="match status" value="1"/>
</dbReference>
<comment type="catalytic activity">
    <reaction evidence="6">
        <text>a purine 2'-deoxyribonucleoside 5'-phosphate + H2O = a purine nucleobase + 2-deoxy-D-ribose 5-phosphate</text>
        <dbReference type="Rhea" id="RHEA:51132"/>
        <dbReference type="ChEBI" id="CHEBI:15377"/>
        <dbReference type="ChEBI" id="CHEBI:26386"/>
        <dbReference type="ChEBI" id="CHEBI:62877"/>
        <dbReference type="ChEBI" id="CHEBI:142198"/>
    </reaction>
</comment>
<dbReference type="EC" id="3.2.2.-" evidence="6"/>
<comment type="similarity">
    <text evidence="6">Belongs to the 2'-deoxynucleoside 5'-phosphate N-hydrolase 1 family.</text>
</comment>
<feature type="binding site" description="in other chain" evidence="6">
    <location>
        <position position="83"/>
    </location>
    <ligand>
        <name>substrate</name>
        <note>ligand shared between homodimeric partners</note>
    </ligand>
</feature>
<dbReference type="InterPro" id="IPR007710">
    <property type="entry name" value="Nucleoside_deoxyribTrfase"/>
</dbReference>
<keyword evidence="2 6" id="KW-0378">Hydrolase</keyword>
<accession>E1YLP5</accession>